<reference evidence="4" key="1">
    <citation type="submission" date="2025-08" db="UniProtKB">
        <authorList>
            <consortium name="RefSeq"/>
        </authorList>
    </citation>
    <scope>IDENTIFICATION</scope>
</reference>
<dbReference type="Pfam" id="PF13041">
    <property type="entry name" value="PPR_2"/>
    <property type="match status" value="2"/>
</dbReference>
<keyword evidence="3" id="KW-1185">Reference proteome</keyword>
<dbReference type="NCBIfam" id="TIGR00756">
    <property type="entry name" value="PPR"/>
    <property type="match status" value="3"/>
</dbReference>
<evidence type="ECO:0000313" key="4">
    <source>
        <dbReference type="RefSeq" id="XP_039146212.1"/>
    </source>
</evidence>
<accession>A0AB40D1F1</accession>
<proteinExistence type="predicted"/>
<dbReference type="FunFam" id="1.25.40.10:FF:000242">
    <property type="entry name" value="Pentatricopeptide repeat-containing protein"/>
    <property type="match status" value="1"/>
</dbReference>
<dbReference type="FunFam" id="1.25.40.10:FF:000348">
    <property type="entry name" value="Pentatricopeptide repeat-containing protein chloroplastic"/>
    <property type="match status" value="1"/>
</dbReference>
<feature type="repeat" description="PPR" evidence="2">
    <location>
        <begin position="329"/>
        <end position="363"/>
    </location>
</feature>
<dbReference type="PANTHER" id="PTHR47926:SF359">
    <property type="entry name" value="PENTACOTRIPEPTIDE-REPEAT REGION OF PRORP DOMAIN-CONTAINING PROTEIN"/>
    <property type="match status" value="1"/>
</dbReference>
<dbReference type="PROSITE" id="PS51375">
    <property type="entry name" value="PPR"/>
    <property type="match status" value="3"/>
</dbReference>
<feature type="repeat" description="PPR" evidence="2">
    <location>
        <begin position="94"/>
        <end position="128"/>
    </location>
</feature>
<feature type="repeat" description="PPR" evidence="2">
    <location>
        <begin position="227"/>
        <end position="261"/>
    </location>
</feature>
<dbReference type="Proteomes" id="UP001515500">
    <property type="component" value="Chromosome 19"/>
</dbReference>
<dbReference type="Pfam" id="PF01535">
    <property type="entry name" value="PPR"/>
    <property type="match status" value="4"/>
</dbReference>
<dbReference type="PANTHER" id="PTHR47926">
    <property type="entry name" value="PENTATRICOPEPTIDE REPEAT-CONTAINING PROTEIN"/>
    <property type="match status" value="1"/>
</dbReference>
<dbReference type="InterPro" id="IPR002885">
    <property type="entry name" value="PPR_rpt"/>
</dbReference>
<dbReference type="GeneID" id="120283568"/>
<dbReference type="InterPro" id="IPR011990">
    <property type="entry name" value="TPR-like_helical_dom_sf"/>
</dbReference>
<gene>
    <name evidence="4" type="primary">LOC120283568</name>
</gene>
<dbReference type="RefSeq" id="XP_039146212.1">
    <property type="nucleotide sequence ID" value="XM_039290278.1"/>
</dbReference>
<sequence>MISCLPSIPDPLPIDAAGDVRFRSSSAGPRPPVALRLLNQTRTLSQLKQAHAYILRHGLAHNPAVVAALLRLYSSHRRLDLASAVFSPTVATANTLHWNLMIRANVSNGSPVEALRLYNLLISEGSPSPDKFTFPFAITACSALTHLPKGMELHSLAIKAGFSDDTYVQNALIHLYFTCGSTDYARRVFDRMTMRTVGSWTALVSGLVGLGDLDAAKQAFDEAPDKNVVTWTAMIDGFSKNGRPDEAFELFHSMQAHNVRPNAFTVVALLIACNELGSLHLGRRVHDYARANSELSTNVYVGTALIDMYSKCGSLMDAVKVFDEMPVRSLATWNSMITSMGVHGRGAEAIALFREMERSGLKPDRITLFGVVCACSRAGMVEEACELFKYLVRCYRIEPELEHYKCMAELLGSAIVNGKEDEIVDLVRKLIGVMDDAGVQLMLEACRYHGDVKLEGVVSSCIHEVEISKEGGSSKTQLQQQQQQQKLCFSWEVG</sequence>
<evidence type="ECO:0000256" key="2">
    <source>
        <dbReference type="PROSITE-ProRule" id="PRU00708"/>
    </source>
</evidence>
<evidence type="ECO:0000313" key="3">
    <source>
        <dbReference type="Proteomes" id="UP001515500"/>
    </source>
</evidence>
<protein>
    <submittedName>
        <fullName evidence="4">Pentatricopeptide repeat-containing protein At3g26630, chloroplastic-like</fullName>
    </submittedName>
</protein>
<dbReference type="InterPro" id="IPR046960">
    <property type="entry name" value="PPR_At4g14850-like_plant"/>
</dbReference>
<organism evidence="3 4">
    <name type="scientific">Dioscorea cayennensis subsp. rotundata</name>
    <name type="common">White Guinea yam</name>
    <name type="synonym">Dioscorea rotundata</name>
    <dbReference type="NCBI Taxonomy" id="55577"/>
    <lineage>
        <taxon>Eukaryota</taxon>
        <taxon>Viridiplantae</taxon>
        <taxon>Streptophyta</taxon>
        <taxon>Embryophyta</taxon>
        <taxon>Tracheophyta</taxon>
        <taxon>Spermatophyta</taxon>
        <taxon>Magnoliopsida</taxon>
        <taxon>Liliopsida</taxon>
        <taxon>Dioscoreales</taxon>
        <taxon>Dioscoreaceae</taxon>
        <taxon>Dioscorea</taxon>
    </lineage>
</organism>
<keyword evidence="1" id="KW-0677">Repeat</keyword>
<evidence type="ECO:0000256" key="1">
    <source>
        <dbReference type="ARBA" id="ARBA00022737"/>
    </source>
</evidence>
<dbReference type="AlphaFoldDB" id="A0AB40D1F1"/>
<dbReference type="GO" id="GO:0009451">
    <property type="term" value="P:RNA modification"/>
    <property type="evidence" value="ECO:0007669"/>
    <property type="project" value="InterPro"/>
</dbReference>
<name>A0AB40D1F1_DIOCR</name>
<dbReference type="GO" id="GO:0003723">
    <property type="term" value="F:RNA binding"/>
    <property type="evidence" value="ECO:0007669"/>
    <property type="project" value="InterPro"/>
</dbReference>
<dbReference type="Gene3D" id="1.25.40.10">
    <property type="entry name" value="Tetratricopeptide repeat domain"/>
    <property type="match status" value="3"/>
</dbReference>